<dbReference type="RefSeq" id="WP_042468485.1">
    <property type="nucleotide sequence ID" value="NZ_BBJS01000010.1"/>
</dbReference>
<dbReference type="AlphaFoldDB" id="A0A0C9M005"/>
<dbReference type="Pfam" id="PF05929">
    <property type="entry name" value="Phage_GPO"/>
    <property type="match status" value="1"/>
</dbReference>
<evidence type="ECO:0000256" key="1">
    <source>
        <dbReference type="SAM" id="MobiDB-lite"/>
    </source>
</evidence>
<sequence>MGTKSKFFRAFVEGNTISDGRTITAGMIDEIVATFNRETYSPRINVEHIAGYSPEPPFNGYGDVYAVKAQDDQITIDGKQEKRRALYLQVDANDQLLNLAATDQKPYPSVELTPSYAGCGKTGIVGLAFTDNPASIATQRLQFSRSAPGTFHAHGAEAVTLEFDAPPLDASKADGAIANFFNTLASKFGRTEQEKPKDEPKPKPANDNFDAGNFAVEMGKTVAQSISAAMAPLVQANTKLTADFAALQAKLEKEPVNTFSRDPATGGNTTVLTDC</sequence>
<comment type="caution">
    <text evidence="2">The sequence shown here is derived from an EMBL/GenBank/DDBJ whole genome shotgun (WGS) entry which is preliminary data.</text>
</comment>
<feature type="region of interest" description="Disordered" evidence="1">
    <location>
        <begin position="188"/>
        <end position="209"/>
    </location>
</feature>
<reference evidence="2 3" key="1">
    <citation type="submission" date="2014-08" db="EMBL/GenBank/DDBJ databases">
        <title>Whole genome shotgun sequence of Sphingomonas paucimobilis NBRC 13935.</title>
        <authorList>
            <person name="Hosoyama A."/>
            <person name="Hashimoto M."/>
            <person name="Hosoyama Y."/>
            <person name="Noguchi M."/>
            <person name="Uohara A."/>
            <person name="Ohji S."/>
            <person name="Katano-Makiyama Y."/>
            <person name="Ichikawa N."/>
            <person name="Kimura A."/>
            <person name="Yamazoe A."/>
            <person name="Fujita N."/>
        </authorList>
    </citation>
    <scope>NUCLEOTIDE SEQUENCE [LARGE SCALE GENOMIC DNA]</scope>
    <source>
        <strain evidence="2 3">NBRC 13935</strain>
    </source>
</reference>
<dbReference type="EMBL" id="BBJS01000010">
    <property type="protein sequence ID" value="GAN12485.1"/>
    <property type="molecule type" value="Genomic_DNA"/>
</dbReference>
<gene>
    <name evidence="2" type="ORF">SP6_10_00660</name>
</gene>
<proteinExistence type="predicted"/>
<organism evidence="2 3">
    <name type="scientific">Sphingomonas paucimobilis NBRC 13935</name>
    <dbReference type="NCBI Taxonomy" id="1219050"/>
    <lineage>
        <taxon>Bacteria</taxon>
        <taxon>Pseudomonadati</taxon>
        <taxon>Pseudomonadota</taxon>
        <taxon>Alphaproteobacteria</taxon>
        <taxon>Sphingomonadales</taxon>
        <taxon>Sphingomonadaceae</taxon>
        <taxon>Sphingomonas</taxon>
    </lineage>
</organism>
<dbReference type="Proteomes" id="UP000032025">
    <property type="component" value="Unassembled WGS sequence"/>
</dbReference>
<accession>A0A0C9M005</accession>
<name>A0A0C9M005_SPHPI</name>
<protein>
    <submittedName>
        <fullName evidence="2">DNA, contig: SP610</fullName>
    </submittedName>
</protein>
<dbReference type="GeneID" id="78526342"/>
<feature type="compositionally biased region" description="Basic and acidic residues" evidence="1">
    <location>
        <begin position="189"/>
        <end position="204"/>
    </location>
</feature>
<dbReference type="InterPro" id="IPR009228">
    <property type="entry name" value="Capsid_scaffold_GpO"/>
</dbReference>
<keyword evidence="3" id="KW-1185">Reference proteome</keyword>
<evidence type="ECO:0000313" key="2">
    <source>
        <dbReference type="EMBL" id="GAN12485.1"/>
    </source>
</evidence>
<evidence type="ECO:0000313" key="3">
    <source>
        <dbReference type="Proteomes" id="UP000032025"/>
    </source>
</evidence>